<dbReference type="PANTHER" id="PTHR43037:SF5">
    <property type="entry name" value="FERULOYL ESTERASE"/>
    <property type="match status" value="1"/>
</dbReference>
<accession>A0A4Y9SUV4</accession>
<dbReference type="InterPro" id="IPR003140">
    <property type="entry name" value="PLipase/COase/thioEstase"/>
</dbReference>
<reference evidence="4 5" key="1">
    <citation type="submission" date="2019-03" db="EMBL/GenBank/DDBJ databases">
        <title>Draft Genome Sequence of Massilia arenosa sp. nov., a Novel Massilia Species Isolated from a Sandy-loam Maize Soil.</title>
        <authorList>
            <person name="Raths R."/>
            <person name="Peta V."/>
            <person name="Bucking H."/>
        </authorList>
    </citation>
    <scope>NUCLEOTIDE SEQUENCE [LARGE SCALE GENOMIC DNA]</scope>
    <source>
        <strain evidence="4 5">MC02</strain>
    </source>
</reference>
<dbReference type="InterPro" id="IPR029058">
    <property type="entry name" value="AB_hydrolase_fold"/>
</dbReference>
<dbReference type="EMBL" id="SPVF01000037">
    <property type="protein sequence ID" value="TFW28433.1"/>
    <property type="molecule type" value="Genomic_DNA"/>
</dbReference>
<proteinExistence type="predicted"/>
<keyword evidence="5" id="KW-1185">Reference proteome</keyword>
<evidence type="ECO:0000313" key="4">
    <source>
        <dbReference type="EMBL" id="TFW28433.1"/>
    </source>
</evidence>
<dbReference type="Proteomes" id="UP000298438">
    <property type="component" value="Unassembled WGS sequence"/>
</dbReference>
<evidence type="ECO:0000256" key="1">
    <source>
        <dbReference type="ARBA" id="ARBA00022729"/>
    </source>
</evidence>
<evidence type="ECO:0000256" key="2">
    <source>
        <dbReference type="ARBA" id="ARBA00022801"/>
    </source>
</evidence>
<dbReference type="AlphaFoldDB" id="A0A4Y9SUV4"/>
<protein>
    <recommendedName>
        <fullName evidence="3">Phospholipase/carboxylesterase/thioesterase domain-containing protein</fullName>
    </recommendedName>
</protein>
<comment type="caution">
    <text evidence="4">The sequence shown here is derived from an EMBL/GenBank/DDBJ whole genome shotgun (WGS) entry which is preliminary data.</text>
</comment>
<dbReference type="GO" id="GO:0016787">
    <property type="term" value="F:hydrolase activity"/>
    <property type="evidence" value="ECO:0007669"/>
    <property type="project" value="UniProtKB-KW"/>
</dbReference>
<gene>
    <name evidence="4" type="ORF">E4L96_02450</name>
</gene>
<name>A0A4Y9SUV4_9BURK</name>
<dbReference type="RefSeq" id="WP_135205645.1">
    <property type="nucleotide sequence ID" value="NZ_SPVF01000037.1"/>
</dbReference>
<dbReference type="Pfam" id="PF02230">
    <property type="entry name" value="Abhydrolase_2"/>
    <property type="match status" value="1"/>
</dbReference>
<organism evidence="4 5">
    <name type="scientific">Zemynaea arenosa</name>
    <dbReference type="NCBI Taxonomy" id="2561931"/>
    <lineage>
        <taxon>Bacteria</taxon>
        <taxon>Pseudomonadati</taxon>
        <taxon>Pseudomonadota</taxon>
        <taxon>Betaproteobacteria</taxon>
        <taxon>Burkholderiales</taxon>
        <taxon>Oxalobacteraceae</taxon>
        <taxon>Telluria group</taxon>
        <taxon>Zemynaea</taxon>
    </lineage>
</organism>
<keyword evidence="1" id="KW-0732">Signal</keyword>
<keyword evidence="2" id="KW-0378">Hydrolase</keyword>
<feature type="domain" description="Phospholipase/carboxylesterase/thioesterase" evidence="3">
    <location>
        <begin position="31"/>
        <end position="185"/>
    </location>
</feature>
<dbReference type="Gene3D" id="3.40.50.1820">
    <property type="entry name" value="alpha/beta hydrolase"/>
    <property type="match status" value="1"/>
</dbReference>
<dbReference type="InterPro" id="IPR050955">
    <property type="entry name" value="Plant_Biomass_Hydrol_Est"/>
</dbReference>
<evidence type="ECO:0000313" key="5">
    <source>
        <dbReference type="Proteomes" id="UP000298438"/>
    </source>
</evidence>
<dbReference type="PANTHER" id="PTHR43037">
    <property type="entry name" value="UNNAMED PRODUCT-RELATED"/>
    <property type="match status" value="1"/>
</dbReference>
<dbReference type="OrthoDB" id="9765647at2"/>
<sequence>MGPHILERFLDRPEGPRRVLIAEPPAAAALRPAILLLHGHGASGAEMLAPVPTGLQANGWLPLAARENILLLAPDGTQAADGKRAWNDCRADAPTNATADDVGFLAALLDLAIAKYAADPQRIYVVGTSNGGAMAYRLAIELGPRLAALGLQSAPMAAVSRCAAPTHPIPVYLTHGTADPVTPYAGGPVGGILDEGRGTVLGAEDGLAIWRTLAGLGDAPPTIHTFPRQRADDPTTATRFLWGSDPHGLQIALLRIDGGGHTAPTRSQFKLSRAMSQAVGPVNRDVELRDELWSFLQTKRAACR</sequence>
<evidence type="ECO:0000259" key="3">
    <source>
        <dbReference type="Pfam" id="PF02230"/>
    </source>
</evidence>
<dbReference type="SUPFAM" id="SSF53474">
    <property type="entry name" value="alpha/beta-Hydrolases"/>
    <property type="match status" value="1"/>
</dbReference>